<evidence type="ECO:0000313" key="1">
    <source>
        <dbReference type="EMBL" id="QFQ98613.1"/>
    </source>
</evidence>
<accession>A0A5P8K5L7</accession>
<organism evidence="1 2">
    <name type="scientific">Streptomyces phaeolivaceus</name>
    <dbReference type="NCBI Taxonomy" id="2653200"/>
    <lineage>
        <taxon>Bacteria</taxon>
        <taxon>Bacillati</taxon>
        <taxon>Actinomycetota</taxon>
        <taxon>Actinomycetes</taxon>
        <taxon>Kitasatosporales</taxon>
        <taxon>Streptomycetaceae</taxon>
        <taxon>Streptomyces</taxon>
    </lineage>
</organism>
<dbReference type="RefSeq" id="WP_152170067.1">
    <property type="nucleotide sequence ID" value="NZ_CP045096.1"/>
</dbReference>
<proteinExistence type="predicted"/>
<keyword evidence="2" id="KW-1185">Reference proteome</keyword>
<protein>
    <submittedName>
        <fullName evidence="1">Uncharacterized protein</fullName>
    </submittedName>
</protein>
<dbReference type="Proteomes" id="UP000327294">
    <property type="component" value="Chromosome"/>
</dbReference>
<reference evidence="1 2" key="1">
    <citation type="submission" date="2019-10" db="EMBL/GenBank/DDBJ databases">
        <title>Streptomyces sp. strain GY16 isolated from leaves of Broussonetia papyrifera.</title>
        <authorList>
            <person name="Mo P."/>
        </authorList>
    </citation>
    <scope>NUCLEOTIDE SEQUENCE [LARGE SCALE GENOMIC DNA]</scope>
    <source>
        <strain evidence="1 2">GY16</strain>
    </source>
</reference>
<evidence type="ECO:0000313" key="2">
    <source>
        <dbReference type="Proteomes" id="UP000327294"/>
    </source>
</evidence>
<sequence length="221" mass="24244">MEPVCHVGFSAVQRLAELDLTPTALHKGLAGGSAEARLCTEMDAPGMAGYAFWSRSNRALREHLAREGWTFSNSQSILRCIHPSGAFAITAVSGSGRVGDEDADFSGSVRTKNPKGPAMAKLVQRNHEQLPLFVLAASREQEEPEVNDLPTWFLLYKSSKDGLAFELSLPVEMHGKNVDTWRERIILSENPFIGAEFDIKRLDEVPNVAPVEVPVKFKGAL</sequence>
<dbReference type="AlphaFoldDB" id="A0A5P8K5L7"/>
<name>A0A5P8K5L7_9ACTN</name>
<gene>
    <name evidence="1" type="ORF">F9278_23360</name>
</gene>
<dbReference type="KEGG" id="sphv:F9278_23360"/>
<dbReference type="EMBL" id="CP045096">
    <property type="protein sequence ID" value="QFQ98613.1"/>
    <property type="molecule type" value="Genomic_DNA"/>
</dbReference>